<keyword evidence="2" id="KW-0597">Phosphoprotein</keyword>
<proteinExistence type="predicted"/>
<dbReference type="InterPro" id="IPR016035">
    <property type="entry name" value="Acyl_Trfase/lysoPLipase"/>
</dbReference>
<dbReference type="GO" id="GO:0004312">
    <property type="term" value="F:fatty acid synthase activity"/>
    <property type="evidence" value="ECO:0007669"/>
    <property type="project" value="TreeGrafter"/>
</dbReference>
<reference evidence="5 6" key="1">
    <citation type="journal article" date="2013" name="ISME J.">
        <title>Comparative genomics of pathogenic lineages of Vibrio nigripulchritudo identifies virulence-associated traits.</title>
        <authorList>
            <person name="Goudenege D."/>
            <person name="Labreuche Y."/>
            <person name="Krin E."/>
            <person name="Ansquer D."/>
            <person name="Mangenot S."/>
            <person name="Calteau A."/>
            <person name="Medigue C."/>
            <person name="Mazel D."/>
            <person name="Polz M.F."/>
            <person name="Le Roux F."/>
        </authorList>
    </citation>
    <scope>NUCLEOTIDE SEQUENCE [LARGE SCALE GENOMIC DNA]</scope>
    <source>
        <strain evidence="5 6">SOn1</strain>
    </source>
</reference>
<evidence type="ECO:0000256" key="2">
    <source>
        <dbReference type="ARBA" id="ARBA00022553"/>
    </source>
</evidence>
<gene>
    <name evidence="5" type="ORF">VIBNISOn1_270008</name>
</gene>
<organism evidence="5 6">
    <name type="scientific">Vibrio nigripulchritudo SOn1</name>
    <dbReference type="NCBI Taxonomy" id="1238450"/>
    <lineage>
        <taxon>Bacteria</taxon>
        <taxon>Pseudomonadati</taxon>
        <taxon>Pseudomonadota</taxon>
        <taxon>Gammaproteobacteria</taxon>
        <taxon>Vibrionales</taxon>
        <taxon>Vibrionaceae</taxon>
        <taxon>Vibrio</taxon>
    </lineage>
</organism>
<dbReference type="PANTHER" id="PTHR43775:SF37">
    <property type="entry name" value="SI:DKEY-61P9.11"/>
    <property type="match status" value="1"/>
</dbReference>
<dbReference type="Gene3D" id="3.40.366.10">
    <property type="entry name" value="Malonyl-Coenzyme A Acyl Carrier Protein, domain 2"/>
    <property type="match status" value="1"/>
</dbReference>
<feature type="domain" description="Malonyl-CoA:ACP transacylase (MAT)" evidence="4">
    <location>
        <begin position="83"/>
        <end position="372"/>
    </location>
</feature>
<dbReference type="Gene3D" id="3.30.70.250">
    <property type="entry name" value="Malonyl-CoA ACP transacylase, ACP-binding"/>
    <property type="match status" value="1"/>
</dbReference>
<dbReference type="InterPro" id="IPR001227">
    <property type="entry name" value="Ac_transferase_dom_sf"/>
</dbReference>
<dbReference type="InterPro" id="IPR016036">
    <property type="entry name" value="Malonyl_transacylase_ACP-bd"/>
</dbReference>
<dbReference type="RefSeq" id="WP_022612077.1">
    <property type="nucleotide sequence ID" value="NZ_LK391965.1"/>
</dbReference>
<dbReference type="PANTHER" id="PTHR43775">
    <property type="entry name" value="FATTY ACID SYNTHASE"/>
    <property type="match status" value="1"/>
</dbReference>
<dbReference type="Pfam" id="PF00698">
    <property type="entry name" value="Acyl_transf_1"/>
    <property type="match status" value="1"/>
</dbReference>
<sequence>MFHLDKTHASGVSNQEASHFSAQFGNTNTEVSQRLKPESAQGGQGTNYLQTDQEDSQDGATISNGKPSVVFMFSGYESEPHRCAKPLYENFDFFHERVEECLWHLTQIDGHLAGETERFFGECQTEEGRPVSQVQLFVFEYALASTLIHWGIKPDALIGESLGECVAACISGLLDIDDALSMVCSRQRLMESAQSGAMFAVPESKEQVNEWLDEWNEEHTEMEQKLSLAYVNAPNECVVSGGSDPLTHWLEQHAKEAIRGQYVSQRYAFHSDLMSEACKTLASYIEGLPSHPIKTPFVSTVTGRWAQQSEVESTGYWANQIRQTVQLEEGLRCVSEELGNCMLVEIGLGESMSKLVEQQGNDDLCAFPLLPELLSEDIALPQNFACQCVLASVKTLNQYGVNIRWERVPA</sequence>
<name>A0AAV2VRJ7_9VIBR</name>
<evidence type="ECO:0000313" key="6">
    <source>
        <dbReference type="Proteomes" id="UP000018211"/>
    </source>
</evidence>
<evidence type="ECO:0000259" key="4">
    <source>
        <dbReference type="SMART" id="SM00827"/>
    </source>
</evidence>
<evidence type="ECO:0000256" key="1">
    <source>
        <dbReference type="ARBA" id="ARBA00022450"/>
    </source>
</evidence>
<evidence type="ECO:0000313" key="5">
    <source>
        <dbReference type="EMBL" id="CCO47182.1"/>
    </source>
</evidence>
<dbReference type="InterPro" id="IPR050091">
    <property type="entry name" value="PKS_NRPS_Biosynth_Enz"/>
</dbReference>
<dbReference type="SUPFAM" id="SSF55048">
    <property type="entry name" value="Probable ACP-binding domain of malonyl-CoA ACP transacylase"/>
    <property type="match status" value="1"/>
</dbReference>
<dbReference type="GO" id="GO:0006633">
    <property type="term" value="P:fatty acid biosynthetic process"/>
    <property type="evidence" value="ECO:0007669"/>
    <property type="project" value="TreeGrafter"/>
</dbReference>
<dbReference type="SUPFAM" id="SSF52151">
    <property type="entry name" value="FabD/lysophospholipase-like"/>
    <property type="match status" value="1"/>
</dbReference>
<dbReference type="Gene3D" id="3.30.70.3290">
    <property type="match status" value="1"/>
</dbReference>
<protein>
    <submittedName>
        <fullName evidence="5">POLYKETIDE SYNTHASE</fullName>
    </submittedName>
</protein>
<comment type="caution">
    <text evidence="5">The sequence shown here is derived from an EMBL/GenBank/DDBJ whole genome shotgun (WGS) entry which is preliminary data.</text>
</comment>
<dbReference type="Proteomes" id="UP000018211">
    <property type="component" value="Unassembled WGS sequence"/>
</dbReference>
<feature type="region of interest" description="Disordered" evidence="3">
    <location>
        <begin position="28"/>
        <end position="63"/>
    </location>
</feature>
<dbReference type="EMBL" id="CAOF01000117">
    <property type="protein sequence ID" value="CCO47182.1"/>
    <property type="molecule type" value="Genomic_DNA"/>
</dbReference>
<accession>A0AAV2VRJ7</accession>
<dbReference type="AlphaFoldDB" id="A0AAV2VRJ7"/>
<evidence type="ECO:0000256" key="3">
    <source>
        <dbReference type="SAM" id="MobiDB-lite"/>
    </source>
</evidence>
<dbReference type="InterPro" id="IPR014043">
    <property type="entry name" value="Acyl_transferase_dom"/>
</dbReference>
<dbReference type="SMART" id="SM00827">
    <property type="entry name" value="PKS_AT"/>
    <property type="match status" value="1"/>
</dbReference>
<keyword evidence="1" id="KW-0596">Phosphopantetheine</keyword>